<sequence length="86" mass="8822">MEIKTQSSILLNTVSLGVTRGPVGKHQWDGMIGPSNSSATPTLPLTKLTLFLSSSILISPAPSNGCAYPSSSESASPFSSTPLSVS</sequence>
<protein>
    <submittedName>
        <fullName evidence="2">Uncharacterized protein</fullName>
    </submittedName>
</protein>
<dbReference type="AlphaFoldDB" id="A0A9P5HRE2"/>
<evidence type="ECO:0000256" key="1">
    <source>
        <dbReference type="SAM" id="MobiDB-lite"/>
    </source>
</evidence>
<organism evidence="2 3">
    <name type="scientific">Botrytis byssoidea</name>
    <dbReference type="NCBI Taxonomy" id="139641"/>
    <lineage>
        <taxon>Eukaryota</taxon>
        <taxon>Fungi</taxon>
        <taxon>Dikarya</taxon>
        <taxon>Ascomycota</taxon>
        <taxon>Pezizomycotina</taxon>
        <taxon>Leotiomycetes</taxon>
        <taxon>Helotiales</taxon>
        <taxon>Sclerotiniaceae</taxon>
        <taxon>Botrytis</taxon>
    </lineage>
</organism>
<comment type="caution">
    <text evidence="2">The sequence shown here is derived from an EMBL/GenBank/DDBJ whole genome shotgun (WGS) entry which is preliminary data.</text>
</comment>
<feature type="region of interest" description="Disordered" evidence="1">
    <location>
        <begin position="64"/>
        <end position="86"/>
    </location>
</feature>
<dbReference type="RefSeq" id="XP_038727234.1">
    <property type="nucleotide sequence ID" value="XM_038882008.1"/>
</dbReference>
<dbReference type="Proteomes" id="UP000710849">
    <property type="component" value="Unassembled WGS sequence"/>
</dbReference>
<reference evidence="2 3" key="1">
    <citation type="journal article" date="2020" name="Genome Biol. Evol.">
        <title>Comparative genomics of Sclerotiniaceae.</title>
        <authorList>
            <person name="Valero Jimenez C.A."/>
            <person name="Steentjes M."/>
            <person name="Scholten O.E."/>
            <person name="Van Kan J.A.L."/>
        </authorList>
    </citation>
    <scope>NUCLEOTIDE SEQUENCE [LARGE SCALE GENOMIC DNA]</scope>
    <source>
        <strain evidence="2 3">MUCL 94</strain>
    </source>
</reference>
<accession>A0A9P5HRE2</accession>
<gene>
    <name evidence="2" type="ORF">EAE97_011493</name>
</gene>
<dbReference type="EMBL" id="RCSW01000037">
    <property type="protein sequence ID" value="KAF7920600.1"/>
    <property type="molecule type" value="Genomic_DNA"/>
</dbReference>
<keyword evidence="3" id="KW-1185">Reference proteome</keyword>
<evidence type="ECO:0000313" key="3">
    <source>
        <dbReference type="Proteomes" id="UP000710849"/>
    </source>
</evidence>
<dbReference type="GeneID" id="62155081"/>
<name>A0A9P5HRE2_9HELO</name>
<proteinExistence type="predicted"/>
<evidence type="ECO:0000313" key="2">
    <source>
        <dbReference type="EMBL" id="KAF7920600.1"/>
    </source>
</evidence>